<organism evidence="3 4">
    <name type="scientific">Secundilactobacillus similis DSM 23365 = JCM 2765</name>
    <dbReference type="NCBI Taxonomy" id="1423804"/>
    <lineage>
        <taxon>Bacteria</taxon>
        <taxon>Bacillati</taxon>
        <taxon>Bacillota</taxon>
        <taxon>Bacilli</taxon>
        <taxon>Lactobacillales</taxon>
        <taxon>Lactobacillaceae</taxon>
        <taxon>Secundilactobacillus</taxon>
    </lineage>
</organism>
<gene>
    <name evidence="3" type="ORF">FD14_GL001198</name>
</gene>
<feature type="transmembrane region" description="Helical" evidence="2">
    <location>
        <begin position="58"/>
        <end position="81"/>
    </location>
</feature>
<evidence type="ECO:0000256" key="1">
    <source>
        <dbReference type="SAM" id="MobiDB-lite"/>
    </source>
</evidence>
<feature type="transmembrane region" description="Helical" evidence="2">
    <location>
        <begin position="175"/>
        <end position="195"/>
    </location>
</feature>
<reference evidence="3 4" key="1">
    <citation type="journal article" date="2015" name="Genome Announc.">
        <title>Expanding the biotechnology potential of lactobacilli through comparative genomics of 213 strains and associated genera.</title>
        <authorList>
            <person name="Sun Z."/>
            <person name="Harris H.M."/>
            <person name="McCann A."/>
            <person name="Guo C."/>
            <person name="Argimon S."/>
            <person name="Zhang W."/>
            <person name="Yang X."/>
            <person name="Jeffery I.B."/>
            <person name="Cooney J.C."/>
            <person name="Kagawa T.F."/>
            <person name="Liu W."/>
            <person name="Song Y."/>
            <person name="Salvetti E."/>
            <person name="Wrobel A."/>
            <person name="Rasinkangas P."/>
            <person name="Parkhill J."/>
            <person name="Rea M.C."/>
            <person name="O'Sullivan O."/>
            <person name="Ritari J."/>
            <person name="Douillard F.P."/>
            <person name="Paul Ross R."/>
            <person name="Yang R."/>
            <person name="Briner A.E."/>
            <person name="Felis G.E."/>
            <person name="de Vos W.M."/>
            <person name="Barrangou R."/>
            <person name="Klaenhammer T.R."/>
            <person name="Caufield P.W."/>
            <person name="Cui Y."/>
            <person name="Zhang H."/>
            <person name="O'Toole P.W."/>
        </authorList>
    </citation>
    <scope>NUCLEOTIDE SEQUENCE [LARGE SCALE GENOMIC DNA]</scope>
    <source>
        <strain evidence="3 4">DSM 23365</strain>
    </source>
</reference>
<sequence length="273" mass="30786">MMDATTRRKTIKAEAKQLLNRNFKFYLVLFLPIFILQLVTFGSNFADGVLNSNFEQSNLAWIISIVLSLLMVGVSFVLIDLERGVTELKEPVSKSFTIFNSWDYFIGTLALTILIGIMTMLWSFLLLVPGIIKGYSYSQAIYIYRDYLDQGQKIGFMEAITLSREMMDGHKWEMFVLQLSFIGWALLCILILPILGVEPYYQQTMANFYVKLSMEAAEADEESDPEEPVVVTPSTDEQTPSSDAGSQPSSDDTDSQAATPTDKPDDDETPKQE</sequence>
<dbReference type="AlphaFoldDB" id="A0A0R2EXV0"/>
<feature type="transmembrane region" description="Helical" evidence="2">
    <location>
        <begin position="102"/>
        <end position="128"/>
    </location>
</feature>
<keyword evidence="4" id="KW-1185">Reference proteome</keyword>
<dbReference type="Proteomes" id="UP000051442">
    <property type="component" value="Unassembled WGS sequence"/>
</dbReference>
<evidence type="ECO:0000256" key="2">
    <source>
        <dbReference type="SAM" id="Phobius"/>
    </source>
</evidence>
<comment type="caution">
    <text evidence="3">The sequence shown here is derived from an EMBL/GenBank/DDBJ whole genome shotgun (WGS) entry which is preliminary data.</text>
</comment>
<dbReference type="Pfam" id="PF06161">
    <property type="entry name" value="DUF975"/>
    <property type="match status" value="1"/>
</dbReference>
<keyword evidence="2" id="KW-0812">Transmembrane</keyword>
<feature type="compositionally biased region" description="Acidic residues" evidence="1">
    <location>
        <begin position="264"/>
        <end position="273"/>
    </location>
</feature>
<dbReference type="STRING" id="1423804.FD14_GL001198"/>
<dbReference type="RefSeq" id="WP_225352103.1">
    <property type="nucleotide sequence ID" value="NZ_AYZM01000122.1"/>
</dbReference>
<feature type="compositionally biased region" description="Polar residues" evidence="1">
    <location>
        <begin position="238"/>
        <end position="250"/>
    </location>
</feature>
<dbReference type="InterPro" id="IPR010380">
    <property type="entry name" value="DUF975"/>
</dbReference>
<evidence type="ECO:0000313" key="4">
    <source>
        <dbReference type="Proteomes" id="UP000051442"/>
    </source>
</evidence>
<protein>
    <submittedName>
        <fullName evidence="3">Integral membrane protein</fullName>
    </submittedName>
</protein>
<accession>A0A0R2EXV0</accession>
<keyword evidence="2" id="KW-1133">Transmembrane helix</keyword>
<keyword evidence="2" id="KW-0472">Membrane</keyword>
<dbReference type="EMBL" id="AYZM01000122">
    <property type="protein sequence ID" value="KRN21248.1"/>
    <property type="molecule type" value="Genomic_DNA"/>
</dbReference>
<name>A0A0R2EXV0_9LACO</name>
<evidence type="ECO:0000313" key="3">
    <source>
        <dbReference type="EMBL" id="KRN21248.1"/>
    </source>
</evidence>
<proteinExistence type="predicted"/>
<feature type="transmembrane region" description="Helical" evidence="2">
    <location>
        <begin position="25"/>
        <end position="46"/>
    </location>
</feature>
<feature type="compositionally biased region" description="Low complexity" evidence="1">
    <location>
        <begin position="228"/>
        <end position="237"/>
    </location>
</feature>
<dbReference type="PANTHER" id="PTHR40076:SF1">
    <property type="entry name" value="MEMBRANE PROTEIN"/>
    <property type="match status" value="1"/>
</dbReference>
<dbReference type="PATRIC" id="fig|1423804.4.peg.1287"/>
<dbReference type="PANTHER" id="PTHR40076">
    <property type="entry name" value="MEMBRANE PROTEIN-RELATED"/>
    <property type="match status" value="1"/>
</dbReference>
<feature type="region of interest" description="Disordered" evidence="1">
    <location>
        <begin position="219"/>
        <end position="273"/>
    </location>
</feature>